<dbReference type="AlphaFoldDB" id="A0AAD6YNH8"/>
<organism evidence="1 2">
    <name type="scientific">Mycena pura</name>
    <dbReference type="NCBI Taxonomy" id="153505"/>
    <lineage>
        <taxon>Eukaryota</taxon>
        <taxon>Fungi</taxon>
        <taxon>Dikarya</taxon>
        <taxon>Basidiomycota</taxon>
        <taxon>Agaricomycotina</taxon>
        <taxon>Agaricomycetes</taxon>
        <taxon>Agaricomycetidae</taxon>
        <taxon>Agaricales</taxon>
        <taxon>Marasmiineae</taxon>
        <taxon>Mycenaceae</taxon>
        <taxon>Mycena</taxon>
    </lineage>
</organism>
<evidence type="ECO:0000313" key="1">
    <source>
        <dbReference type="EMBL" id="KAJ7224566.1"/>
    </source>
</evidence>
<keyword evidence="2" id="KW-1185">Reference proteome</keyword>
<accession>A0AAD6YNH8</accession>
<gene>
    <name evidence="1" type="ORF">GGX14DRAFT_557426</name>
</gene>
<dbReference type="EMBL" id="JARJCW010000005">
    <property type="protein sequence ID" value="KAJ7224566.1"/>
    <property type="molecule type" value="Genomic_DNA"/>
</dbReference>
<protein>
    <submittedName>
        <fullName evidence="1">Uncharacterized protein</fullName>
    </submittedName>
</protein>
<evidence type="ECO:0000313" key="2">
    <source>
        <dbReference type="Proteomes" id="UP001219525"/>
    </source>
</evidence>
<name>A0AAD6YNH8_9AGAR</name>
<proteinExistence type="predicted"/>
<dbReference type="Proteomes" id="UP001219525">
    <property type="component" value="Unassembled WGS sequence"/>
</dbReference>
<comment type="caution">
    <text evidence="1">The sequence shown here is derived from an EMBL/GenBank/DDBJ whole genome shotgun (WGS) entry which is preliminary data.</text>
</comment>
<sequence length="311" mass="34752">MSTTPIFPPELERKLFELTAVLHPEMVPVLLLVAHRVLLIEHIPFVTIHIEPQTPKTRKERELLRAIRLKPPSFFSSAVRNLSLAIFKTGPRLEEDTHVGSMPSRLLPPGDSTHWTRVELNRVLHACTRIVNLSLTGSGIAQLFDAPMLDLVSHLRPVRLELHIFSATRPTFNFTLPFWQCLTHLQLYIANLSETPLNSAALALQNIPGLTHVALFRSTPAAVSSAVLLSCRNLQILVLIQDVFGLEGNATEQTGPPPVDDPRIVLDVLHNPATDWNLERETVSGAALWKRAEALIAKRRNGDLPADFYYV</sequence>
<reference evidence="1" key="1">
    <citation type="submission" date="2023-03" db="EMBL/GenBank/DDBJ databases">
        <title>Massive genome expansion in bonnet fungi (Mycena s.s.) driven by repeated elements and novel gene families across ecological guilds.</title>
        <authorList>
            <consortium name="Lawrence Berkeley National Laboratory"/>
            <person name="Harder C.B."/>
            <person name="Miyauchi S."/>
            <person name="Viragh M."/>
            <person name="Kuo A."/>
            <person name="Thoen E."/>
            <person name="Andreopoulos B."/>
            <person name="Lu D."/>
            <person name="Skrede I."/>
            <person name="Drula E."/>
            <person name="Henrissat B."/>
            <person name="Morin E."/>
            <person name="Kohler A."/>
            <person name="Barry K."/>
            <person name="LaButti K."/>
            <person name="Morin E."/>
            <person name="Salamov A."/>
            <person name="Lipzen A."/>
            <person name="Mereny Z."/>
            <person name="Hegedus B."/>
            <person name="Baldrian P."/>
            <person name="Stursova M."/>
            <person name="Weitz H."/>
            <person name="Taylor A."/>
            <person name="Grigoriev I.V."/>
            <person name="Nagy L.G."/>
            <person name="Martin F."/>
            <person name="Kauserud H."/>
        </authorList>
    </citation>
    <scope>NUCLEOTIDE SEQUENCE</scope>
    <source>
        <strain evidence="1">9144</strain>
    </source>
</reference>